<dbReference type="GO" id="GO:0008934">
    <property type="term" value="F:inositol monophosphate 1-phosphatase activity"/>
    <property type="evidence" value="ECO:0007669"/>
    <property type="project" value="InterPro"/>
</dbReference>
<dbReference type="InterPro" id="IPR020583">
    <property type="entry name" value="Inositol_monoP_metal-BS"/>
</dbReference>
<feature type="binding site" evidence="4">
    <location>
        <position position="112"/>
    </location>
    <ligand>
        <name>Mg(2+)</name>
        <dbReference type="ChEBI" id="CHEBI:18420"/>
        <label>1</label>
        <note>catalytic</note>
    </ligand>
</feature>
<feature type="binding site" evidence="4">
    <location>
        <position position="114"/>
    </location>
    <ligand>
        <name>Mg(2+)</name>
        <dbReference type="ChEBI" id="CHEBI:18420"/>
        <label>1</label>
        <note>catalytic</note>
    </ligand>
</feature>
<sequence length="341" mass="37774">MPSMQPEELDDLYEFAIQLGKDAGRMLLEAAEKRWSGDGMINDYGEGEGGKEHVQKMNSVDLVTKTDEDVERFVKNQILTKYPSHEFIGEESYAKGGSKEYLIKDGPTWCVDPLDGTVNYIHLFPLYCVSIAFLLNGTPIIGIINAPFLSQLFTARSNHGAYLTTATSRHRLPLIRNPIPPLPPNAPTGCIFACEWGKDRRDRPDGNMQRKVETFLDMAAEVGGRGGRGGMVHGIRSLGSATMDLAYTALGSVDVWWEGGCWEWDVAAGICILQEAGGLITHGTPPEDFENAKIESVDLGSRLYLGIRPAGPSADESAREIQERTVREVWRRVRGLDYKRP</sequence>
<keyword evidence="3 4" id="KW-0460">Magnesium</keyword>
<comment type="pathway">
    <text evidence="5">Polyol metabolism; myo-inositol biosynthesis; myo-inositol from D-glucose 6-phosphate: step 2/2.</text>
</comment>
<dbReference type="Pfam" id="PF00459">
    <property type="entry name" value="Inositol_P"/>
    <property type="match status" value="1"/>
</dbReference>
<proteinExistence type="inferred from homology"/>
<dbReference type="Proteomes" id="UP000800041">
    <property type="component" value="Unassembled WGS sequence"/>
</dbReference>
<dbReference type="InterPro" id="IPR020550">
    <property type="entry name" value="Inositol_monophosphatase_CS"/>
</dbReference>
<accession>A0A6G1H1T7</accession>
<dbReference type="GO" id="GO:0007165">
    <property type="term" value="P:signal transduction"/>
    <property type="evidence" value="ECO:0007669"/>
    <property type="project" value="TreeGrafter"/>
</dbReference>
<evidence type="ECO:0000313" key="6">
    <source>
        <dbReference type="EMBL" id="KAF1987017.1"/>
    </source>
</evidence>
<dbReference type="PANTHER" id="PTHR20854:SF39">
    <property type="entry name" value="PROTEIN QUTG"/>
    <property type="match status" value="1"/>
</dbReference>
<evidence type="ECO:0000256" key="4">
    <source>
        <dbReference type="PIRSR" id="PIRSR600760-2"/>
    </source>
</evidence>
<organism evidence="6 7">
    <name type="scientific">Aulographum hederae CBS 113979</name>
    <dbReference type="NCBI Taxonomy" id="1176131"/>
    <lineage>
        <taxon>Eukaryota</taxon>
        <taxon>Fungi</taxon>
        <taxon>Dikarya</taxon>
        <taxon>Ascomycota</taxon>
        <taxon>Pezizomycotina</taxon>
        <taxon>Dothideomycetes</taxon>
        <taxon>Pleosporomycetidae</taxon>
        <taxon>Aulographales</taxon>
        <taxon>Aulographaceae</taxon>
    </lineage>
</organism>
<dbReference type="Gene3D" id="3.30.540.10">
    <property type="entry name" value="Fructose-1,6-Bisphosphatase, subunit A, domain 1"/>
    <property type="match status" value="1"/>
</dbReference>
<dbReference type="PANTHER" id="PTHR20854">
    <property type="entry name" value="INOSITOL MONOPHOSPHATASE"/>
    <property type="match status" value="1"/>
</dbReference>
<dbReference type="FunFam" id="3.30.540.10:FF:000004">
    <property type="entry name" value="Inositol-1-monophosphatase"/>
    <property type="match status" value="1"/>
</dbReference>
<evidence type="ECO:0000256" key="2">
    <source>
        <dbReference type="ARBA" id="ARBA00022723"/>
    </source>
</evidence>
<dbReference type="SUPFAM" id="SSF56655">
    <property type="entry name" value="Carbohydrate phosphatase"/>
    <property type="match status" value="1"/>
</dbReference>
<evidence type="ECO:0000256" key="5">
    <source>
        <dbReference type="RuleBase" id="RU364068"/>
    </source>
</evidence>
<dbReference type="EC" id="3.1.3.25" evidence="5"/>
<comment type="similarity">
    <text evidence="1 5">Belongs to the inositol monophosphatase superfamily.</text>
</comment>
<dbReference type="Gene3D" id="3.40.190.80">
    <property type="match status" value="1"/>
</dbReference>
<comment type="catalytic activity">
    <reaction evidence="5">
        <text>a myo-inositol phosphate + H2O = myo-inositol + phosphate</text>
        <dbReference type="Rhea" id="RHEA:24056"/>
        <dbReference type="ChEBI" id="CHEBI:15377"/>
        <dbReference type="ChEBI" id="CHEBI:17268"/>
        <dbReference type="ChEBI" id="CHEBI:43474"/>
        <dbReference type="ChEBI" id="CHEBI:84139"/>
        <dbReference type="EC" id="3.1.3.25"/>
    </reaction>
</comment>
<dbReference type="PROSITE" id="PS00630">
    <property type="entry name" value="IMP_2"/>
    <property type="match status" value="1"/>
</dbReference>
<comment type="cofactor">
    <cofactor evidence="4 5">
        <name>Mg(2+)</name>
        <dbReference type="ChEBI" id="CHEBI:18420"/>
    </cofactor>
</comment>
<evidence type="ECO:0000256" key="3">
    <source>
        <dbReference type="ARBA" id="ARBA00022842"/>
    </source>
</evidence>
<evidence type="ECO:0000313" key="7">
    <source>
        <dbReference type="Proteomes" id="UP000800041"/>
    </source>
</evidence>
<keyword evidence="2 4" id="KW-0479">Metal-binding</keyword>
<dbReference type="AlphaFoldDB" id="A0A6G1H1T7"/>
<keyword evidence="7" id="KW-1185">Reference proteome</keyword>
<dbReference type="GO" id="GO:0006021">
    <property type="term" value="P:inositol biosynthetic process"/>
    <property type="evidence" value="ECO:0007669"/>
    <property type="project" value="UniProtKB-UniPathway"/>
</dbReference>
<dbReference type="UniPathway" id="UPA00823">
    <property type="reaction ID" value="UER00788"/>
</dbReference>
<evidence type="ECO:0000256" key="1">
    <source>
        <dbReference type="ARBA" id="ARBA00009759"/>
    </source>
</evidence>
<reference evidence="6" key="1">
    <citation type="journal article" date="2020" name="Stud. Mycol.">
        <title>101 Dothideomycetes genomes: a test case for predicting lifestyles and emergence of pathogens.</title>
        <authorList>
            <person name="Haridas S."/>
            <person name="Albert R."/>
            <person name="Binder M."/>
            <person name="Bloem J."/>
            <person name="Labutti K."/>
            <person name="Salamov A."/>
            <person name="Andreopoulos B."/>
            <person name="Baker S."/>
            <person name="Barry K."/>
            <person name="Bills G."/>
            <person name="Bluhm B."/>
            <person name="Cannon C."/>
            <person name="Castanera R."/>
            <person name="Culley D."/>
            <person name="Daum C."/>
            <person name="Ezra D."/>
            <person name="Gonzalez J."/>
            <person name="Henrissat B."/>
            <person name="Kuo A."/>
            <person name="Liang C."/>
            <person name="Lipzen A."/>
            <person name="Lutzoni F."/>
            <person name="Magnuson J."/>
            <person name="Mondo S."/>
            <person name="Nolan M."/>
            <person name="Ohm R."/>
            <person name="Pangilinan J."/>
            <person name="Park H.-J."/>
            <person name="Ramirez L."/>
            <person name="Alfaro M."/>
            <person name="Sun H."/>
            <person name="Tritt A."/>
            <person name="Yoshinaga Y."/>
            <person name="Zwiers L.-H."/>
            <person name="Turgeon B."/>
            <person name="Goodwin S."/>
            <person name="Spatafora J."/>
            <person name="Crous P."/>
            <person name="Grigoriev I."/>
        </authorList>
    </citation>
    <scope>NUCLEOTIDE SEQUENCE</scope>
    <source>
        <strain evidence="6">CBS 113979</strain>
    </source>
</reference>
<dbReference type="EMBL" id="ML977154">
    <property type="protein sequence ID" value="KAF1987017.1"/>
    <property type="molecule type" value="Genomic_DNA"/>
</dbReference>
<dbReference type="GO" id="GO:0046872">
    <property type="term" value="F:metal ion binding"/>
    <property type="evidence" value="ECO:0007669"/>
    <property type="project" value="UniProtKB-KW"/>
</dbReference>
<dbReference type="GO" id="GO:0046854">
    <property type="term" value="P:phosphatidylinositol phosphate biosynthetic process"/>
    <property type="evidence" value="ECO:0007669"/>
    <property type="project" value="InterPro"/>
</dbReference>
<feature type="binding site" evidence="4">
    <location>
        <position position="265"/>
    </location>
    <ligand>
        <name>Mg(2+)</name>
        <dbReference type="ChEBI" id="CHEBI:18420"/>
        <label>1</label>
        <note>catalytic</note>
    </ligand>
</feature>
<dbReference type="PROSITE" id="PS00629">
    <property type="entry name" value="IMP_1"/>
    <property type="match status" value="1"/>
</dbReference>
<dbReference type="CDD" id="cd01639">
    <property type="entry name" value="IMPase"/>
    <property type="match status" value="1"/>
</dbReference>
<protein>
    <recommendedName>
        <fullName evidence="5">Inositol-1-monophosphatase</fullName>
        <ecNumber evidence="5">3.1.3.25</ecNumber>
    </recommendedName>
</protein>
<dbReference type="InterPro" id="IPR033942">
    <property type="entry name" value="IMPase"/>
</dbReference>
<dbReference type="PRINTS" id="PR00377">
    <property type="entry name" value="IMPHPHTASES"/>
</dbReference>
<keyword evidence="5" id="KW-0378">Hydrolase</keyword>
<feature type="binding site" evidence="4">
    <location>
        <position position="90"/>
    </location>
    <ligand>
        <name>Mg(2+)</name>
        <dbReference type="ChEBI" id="CHEBI:18420"/>
        <label>2</label>
    </ligand>
</feature>
<name>A0A6G1H1T7_9PEZI</name>
<dbReference type="InterPro" id="IPR000760">
    <property type="entry name" value="Inositol_monophosphatase-like"/>
</dbReference>
<gene>
    <name evidence="6" type="ORF">K402DRAFT_393168</name>
</gene>
<feature type="binding site" evidence="4">
    <location>
        <position position="115"/>
    </location>
    <ligand>
        <name>Mg(2+)</name>
        <dbReference type="ChEBI" id="CHEBI:18420"/>
        <label>1</label>
        <note>catalytic</note>
    </ligand>
</feature>
<dbReference type="OrthoDB" id="10254945at2759"/>